<dbReference type="InterPro" id="IPR007258">
    <property type="entry name" value="Vps52"/>
</dbReference>
<evidence type="ECO:0000256" key="3">
    <source>
        <dbReference type="ARBA" id="ARBA00022448"/>
    </source>
</evidence>
<dbReference type="GO" id="GO:0032456">
    <property type="term" value="P:endocytic recycling"/>
    <property type="evidence" value="ECO:0007669"/>
    <property type="project" value="TreeGrafter"/>
</dbReference>
<evidence type="ECO:0000256" key="1">
    <source>
        <dbReference type="ARBA" id="ARBA00004601"/>
    </source>
</evidence>
<dbReference type="GO" id="GO:0000938">
    <property type="term" value="C:GARP complex"/>
    <property type="evidence" value="ECO:0007669"/>
    <property type="project" value="TreeGrafter"/>
</dbReference>
<feature type="domain" description="Vps52 C-terminal" evidence="8">
    <location>
        <begin position="255"/>
        <end position="300"/>
    </location>
</feature>
<dbReference type="Proteomes" id="UP000027265">
    <property type="component" value="Unassembled WGS sequence"/>
</dbReference>
<proteinExistence type="inferred from homology"/>
<dbReference type="HOGENOM" id="CLU_029212_0_0_1"/>
<evidence type="ECO:0008006" key="11">
    <source>
        <dbReference type="Google" id="ProtNLM"/>
    </source>
</evidence>
<dbReference type="EMBL" id="KL197709">
    <property type="protein sequence ID" value="KDQ64638.1"/>
    <property type="molecule type" value="Genomic_DNA"/>
</dbReference>
<dbReference type="PANTHER" id="PTHR14190:SF7">
    <property type="entry name" value="VACUOLAR PROTEIN SORTING-ASSOCIATED PROTEIN 52 HOMOLOG"/>
    <property type="match status" value="1"/>
</dbReference>
<evidence type="ECO:0000313" key="10">
    <source>
        <dbReference type="Proteomes" id="UP000027265"/>
    </source>
</evidence>
<accession>A0A067QC41</accession>
<reference evidence="10" key="1">
    <citation type="journal article" date="2014" name="Proc. Natl. Acad. Sci. U.S.A.">
        <title>Extensive sampling of basidiomycete genomes demonstrates inadequacy of the white-rot/brown-rot paradigm for wood decay fungi.</title>
        <authorList>
            <person name="Riley R."/>
            <person name="Salamov A.A."/>
            <person name="Brown D.W."/>
            <person name="Nagy L.G."/>
            <person name="Floudas D."/>
            <person name="Held B.W."/>
            <person name="Levasseur A."/>
            <person name="Lombard V."/>
            <person name="Morin E."/>
            <person name="Otillar R."/>
            <person name="Lindquist E.A."/>
            <person name="Sun H."/>
            <person name="LaButti K.M."/>
            <person name="Schmutz J."/>
            <person name="Jabbour D."/>
            <person name="Luo H."/>
            <person name="Baker S.E."/>
            <person name="Pisabarro A.G."/>
            <person name="Walton J.D."/>
            <person name="Blanchette R.A."/>
            <person name="Henrissat B."/>
            <person name="Martin F."/>
            <person name="Cullen D."/>
            <person name="Hibbett D.S."/>
            <person name="Grigoriev I.V."/>
        </authorList>
    </citation>
    <scope>NUCLEOTIDE SEQUENCE [LARGE SCALE GENOMIC DNA]</scope>
    <source>
        <strain evidence="10">MUCL 33604</strain>
    </source>
</reference>
<keyword evidence="3" id="KW-0813">Transport</keyword>
<name>A0A067QC41_9AGAM</name>
<sequence>MKTTHIHVISVKGRAREFVELHDQVETSVTLLDSLESFLSTFQNDLSAVSGQISDLQSRSQDIDSRLKSRKRIEKPLSSLIDDLTIPPPLAKLILDTDVGEPWIPAIGDLERMLDTLKVRMRVKAARDMANVAEGLRIVASTKLRGFFLALLRPIRGSMSTNMQVIQTSVLIKYKRLYTFLQRQAPDVAHEIQRAYVTAARTYYETGFRRYIRSLGWIKARTVEKLEPITLGPFDKENSPSASRLAYASLDGPGVTLAYMADDKIHKEPIEALLRSLMLVLMDNATAEYTFVTTFFAVEPTSSSFPANGPQSPTSLLSPGDTTFDDRRSNGDSENGGITPTLNKKFTSLMGASSQSNNPKEEQASMDAMWKQILDPTLEYCQTFVRSVLDPVPPVIPLLTMIRLTEEVVAEVQKRSCPPLETFTFRLRIEMWPVFQKAMSEHVDALKKLAEGATSGFFSRGTETSTPQICNRYIFIFNAFVALTSQPDETMIFSNLLRLRNELEKLIVTHSDKVMDLKGQATTASSLYEVLLQGLNRGTQPITHPKAQAELAYWREKEEDARKRMIAANRGRHQARKP</sequence>
<dbReference type="AlphaFoldDB" id="A0A067QC41"/>
<feature type="region of interest" description="Disordered" evidence="6">
    <location>
        <begin position="303"/>
        <end position="344"/>
    </location>
</feature>
<keyword evidence="5" id="KW-0333">Golgi apparatus</keyword>
<keyword evidence="10" id="KW-1185">Reference proteome</keyword>
<feature type="domain" description="Vps52 C-terminal" evidence="8">
    <location>
        <begin position="367"/>
        <end position="537"/>
    </location>
</feature>
<dbReference type="STRING" id="933084.A0A067QC41"/>
<dbReference type="Pfam" id="PF04129">
    <property type="entry name" value="Vps52_CC"/>
    <property type="match status" value="1"/>
</dbReference>
<evidence type="ECO:0000313" key="9">
    <source>
        <dbReference type="EMBL" id="KDQ64638.1"/>
    </source>
</evidence>
<dbReference type="GO" id="GO:0042147">
    <property type="term" value="P:retrograde transport, endosome to Golgi"/>
    <property type="evidence" value="ECO:0007669"/>
    <property type="project" value="TreeGrafter"/>
</dbReference>
<gene>
    <name evidence="9" type="ORF">JAAARDRAFT_116795</name>
</gene>
<feature type="domain" description="Vps52 coiled-coil" evidence="7">
    <location>
        <begin position="18"/>
        <end position="181"/>
    </location>
</feature>
<dbReference type="GO" id="GO:0006896">
    <property type="term" value="P:Golgi to vacuole transport"/>
    <property type="evidence" value="ECO:0007669"/>
    <property type="project" value="TreeGrafter"/>
</dbReference>
<dbReference type="OrthoDB" id="19482at2759"/>
<evidence type="ECO:0000259" key="8">
    <source>
        <dbReference type="Pfam" id="PF20655"/>
    </source>
</evidence>
<organism evidence="9 10">
    <name type="scientific">Jaapia argillacea MUCL 33604</name>
    <dbReference type="NCBI Taxonomy" id="933084"/>
    <lineage>
        <taxon>Eukaryota</taxon>
        <taxon>Fungi</taxon>
        <taxon>Dikarya</taxon>
        <taxon>Basidiomycota</taxon>
        <taxon>Agaricomycotina</taxon>
        <taxon>Agaricomycetes</taxon>
        <taxon>Agaricomycetidae</taxon>
        <taxon>Jaapiales</taxon>
        <taxon>Jaapiaceae</taxon>
        <taxon>Jaapia</taxon>
    </lineage>
</organism>
<keyword evidence="4" id="KW-0653">Protein transport</keyword>
<dbReference type="InterPro" id="IPR048319">
    <property type="entry name" value="Vps52_CC"/>
</dbReference>
<dbReference type="GO" id="GO:0019905">
    <property type="term" value="F:syntaxin binding"/>
    <property type="evidence" value="ECO:0007669"/>
    <property type="project" value="TreeGrafter"/>
</dbReference>
<evidence type="ECO:0000256" key="4">
    <source>
        <dbReference type="ARBA" id="ARBA00022927"/>
    </source>
</evidence>
<dbReference type="GO" id="GO:0015031">
    <property type="term" value="P:protein transport"/>
    <property type="evidence" value="ECO:0007669"/>
    <property type="project" value="UniProtKB-KW"/>
</dbReference>
<protein>
    <recommendedName>
        <fullName evidence="11">Vacuolar sorting protein</fullName>
    </recommendedName>
</protein>
<dbReference type="GO" id="GO:0005829">
    <property type="term" value="C:cytosol"/>
    <property type="evidence" value="ECO:0007669"/>
    <property type="project" value="GOC"/>
</dbReference>
<evidence type="ECO:0000256" key="6">
    <source>
        <dbReference type="SAM" id="MobiDB-lite"/>
    </source>
</evidence>
<evidence type="ECO:0000256" key="2">
    <source>
        <dbReference type="ARBA" id="ARBA00008180"/>
    </source>
</evidence>
<dbReference type="InParanoid" id="A0A067QC41"/>
<dbReference type="PANTHER" id="PTHR14190">
    <property type="entry name" value="SUPPRESSOR OF ACTIN MUTATIONS 2/VACUOLAR PROTEIN SORTING 52"/>
    <property type="match status" value="1"/>
</dbReference>
<dbReference type="InterPro" id="IPR048361">
    <property type="entry name" value="Vps52_C"/>
</dbReference>
<comment type="similarity">
    <text evidence="2">Belongs to the VPS52 family.</text>
</comment>
<feature type="compositionally biased region" description="Polar residues" evidence="6">
    <location>
        <begin position="303"/>
        <end position="321"/>
    </location>
</feature>
<evidence type="ECO:0000256" key="5">
    <source>
        <dbReference type="ARBA" id="ARBA00023034"/>
    </source>
</evidence>
<comment type="subcellular location">
    <subcellularLocation>
        <location evidence="1">Golgi apparatus</location>
        <location evidence="1">trans-Golgi network</location>
    </subcellularLocation>
</comment>
<feature type="compositionally biased region" description="Polar residues" evidence="6">
    <location>
        <begin position="332"/>
        <end position="344"/>
    </location>
</feature>
<dbReference type="FunCoup" id="A0A067QC41">
    <property type="interactions" value="480"/>
</dbReference>
<evidence type="ECO:0000259" key="7">
    <source>
        <dbReference type="Pfam" id="PF04129"/>
    </source>
</evidence>
<dbReference type="Pfam" id="PF20655">
    <property type="entry name" value="Vps52_C"/>
    <property type="match status" value="2"/>
</dbReference>